<dbReference type="Proteomes" id="UP000014854">
    <property type="component" value="Unassembled WGS sequence"/>
</dbReference>
<organism evidence="1 2">
    <name type="scientific">Vibrio fluvialis PG41</name>
    <dbReference type="NCBI Taxonomy" id="1336752"/>
    <lineage>
        <taxon>Bacteria</taxon>
        <taxon>Pseudomonadati</taxon>
        <taxon>Pseudomonadota</taxon>
        <taxon>Gammaproteobacteria</taxon>
        <taxon>Vibrionales</taxon>
        <taxon>Vibrionaceae</taxon>
        <taxon>Vibrio</taxon>
    </lineage>
</organism>
<dbReference type="EMBL" id="ASXS01000006">
    <property type="protein sequence ID" value="EPP23474.1"/>
    <property type="molecule type" value="Genomic_DNA"/>
</dbReference>
<accession>S7I601</accession>
<protein>
    <submittedName>
        <fullName evidence="1">Uncharacterized protein</fullName>
    </submittedName>
</protein>
<sequence>MIGLGFITTIMRQCAFRLVEQNMSIKKEGKKWLVDLRLRG</sequence>
<dbReference type="AlphaFoldDB" id="S7I601"/>
<reference evidence="1 2" key="1">
    <citation type="journal article" date="2013" name="Gut Pathog.">
        <title>Evidence of a new metabolic capacity in an emerging diarrheal pathogen: lessons from the draft genomes of Vibrio fluvialis strains PG41 and I21563.</title>
        <authorList>
            <person name="Khatri I."/>
            <person name="Mahajan S."/>
            <person name="Dureja C."/>
            <person name="Subramanian S."/>
            <person name="Raychaudhuri S."/>
        </authorList>
    </citation>
    <scope>NUCLEOTIDE SEQUENCE [LARGE SCALE GENOMIC DNA]</scope>
    <source>
        <strain evidence="1 2">PG41</strain>
    </source>
</reference>
<proteinExistence type="predicted"/>
<gene>
    <name evidence="1" type="ORF">L910_4035</name>
</gene>
<evidence type="ECO:0000313" key="1">
    <source>
        <dbReference type="EMBL" id="EPP23474.1"/>
    </source>
</evidence>
<dbReference type="PATRIC" id="fig|1336752.4.peg.1736"/>
<evidence type="ECO:0000313" key="2">
    <source>
        <dbReference type="Proteomes" id="UP000014854"/>
    </source>
</evidence>
<name>S7I601_VIBFL</name>
<comment type="caution">
    <text evidence="1">The sequence shown here is derived from an EMBL/GenBank/DDBJ whole genome shotgun (WGS) entry which is preliminary data.</text>
</comment>